<feature type="domain" description="STT3/PglB/AglB core" evidence="19">
    <location>
        <begin position="504"/>
        <end position="569"/>
    </location>
</feature>
<dbReference type="STRING" id="5722.A2EPM4"/>
<evidence type="ECO:0000256" key="9">
    <source>
        <dbReference type="ARBA" id="ARBA00022692"/>
    </source>
</evidence>
<evidence type="ECO:0000259" key="19">
    <source>
        <dbReference type="Pfam" id="PF21436"/>
    </source>
</evidence>
<name>A2EPM4_TRIV3</name>
<proteinExistence type="inferred from homology"/>
<evidence type="ECO:0000256" key="2">
    <source>
        <dbReference type="ARBA" id="ARBA00001946"/>
    </source>
</evidence>
<comment type="pathway">
    <text evidence="4">Protein modification; protein glycosylation.</text>
</comment>
<dbReference type="InterPro" id="IPR003674">
    <property type="entry name" value="Oligo_trans_STT3"/>
</dbReference>
<evidence type="ECO:0000256" key="12">
    <source>
        <dbReference type="ARBA" id="ARBA00022989"/>
    </source>
</evidence>
<sequence length="688" mass="78302">MGNTVKVIQLITLLLSCLLAFLIRQFANVVNEPIIHEFDPHFNWRCTQYIDTHGLYEFLGWFDNISWYPQGRPVGETAYPGLMYTSAIVKWALQKIHIIVDLRNICVFMGPSVSILSVLVAFLFGELVGSAQLGTLFGAITSFIPGMISRSVGGAYDYECIGLFIIVLSLYTFALALKSGSILLSVIAAFAYSYLALTWGGYVFVSNCIPLFAAGLVAIGRYSWRLHITYSIWFIVASILTAQIPFIGDKILKKPEHFAMLGTFLVMQIWGFFTFIKSRFSPTTYNSVAITSILILPSFLLLMITVGMSTGLLGGFSGRLLQMFDPTYAAKNVPIINSVAEHQPTAWVKYYSDCELFIFFFPLGAYIVISSLIRTQKTKDQTELKRAETLLLLFIYGFSTLYFASIMVRLVLVFTPALVFVAGIAIHQLLRESFKQKSFLHPVSLTMIILTFIICLHGVLHATHFACYSYSGDHLHFNIMTPRGVETSDDYREGYRWLTENTYRDDIVMSWWDYGYQITSMGNRGCIADGNTNNFTHIGIIGMAMSSPEPISWRIARLMNVKYMLVIFGGAAQYSGDDINKFLWMPRIAHQTFDNITGEMYQIPYRHIVGESMTKNMTLSMMFKFCYNNYKYYQPHPQFPTGYDLTRRTSIPNIKDISMSQFTEAFTTKNWIVRIYKVGDDPQWNRVY</sequence>
<dbReference type="Pfam" id="PF02516">
    <property type="entry name" value="STT3"/>
    <property type="match status" value="1"/>
</dbReference>
<evidence type="ECO:0000313" key="21">
    <source>
        <dbReference type="Proteomes" id="UP000001542"/>
    </source>
</evidence>
<comment type="subcellular location">
    <subcellularLocation>
        <location evidence="3">Endomembrane system</location>
        <topology evidence="3">Multi-pass membrane protein</topology>
    </subcellularLocation>
</comment>
<dbReference type="FunCoup" id="A2EPM4">
    <property type="interactions" value="890"/>
</dbReference>
<keyword evidence="10" id="KW-0479">Metal-binding</keyword>
<dbReference type="Pfam" id="PF21436">
    <property type="entry name" value="STT3-PglB_core"/>
    <property type="match status" value="1"/>
</dbReference>
<dbReference type="EC" id="2.4.99.18" evidence="6"/>
<evidence type="ECO:0000256" key="3">
    <source>
        <dbReference type="ARBA" id="ARBA00004127"/>
    </source>
</evidence>
<dbReference type="InterPro" id="IPR048307">
    <property type="entry name" value="STT3_N"/>
</dbReference>
<evidence type="ECO:0000256" key="11">
    <source>
        <dbReference type="ARBA" id="ARBA00022842"/>
    </source>
</evidence>
<dbReference type="PANTHER" id="PTHR13872:SF1">
    <property type="entry name" value="DOLICHYL-DIPHOSPHOOLIGOSACCHARIDE--PROTEIN GLYCOSYLTRANSFERASE SUBUNIT STT3B"/>
    <property type="match status" value="1"/>
</dbReference>
<comment type="cofactor">
    <cofactor evidence="2">
        <name>Mg(2+)</name>
        <dbReference type="ChEBI" id="CHEBI:18420"/>
    </cofactor>
</comment>
<evidence type="ECO:0000256" key="8">
    <source>
        <dbReference type="ARBA" id="ARBA00022679"/>
    </source>
</evidence>
<evidence type="ECO:0000256" key="16">
    <source>
        <dbReference type="SAM" id="Phobius"/>
    </source>
</evidence>
<keyword evidence="12 16" id="KW-1133">Transmembrane helix</keyword>
<evidence type="ECO:0000313" key="20">
    <source>
        <dbReference type="EMBL" id="EAY05367.1"/>
    </source>
</evidence>
<feature type="transmembrane region" description="Helical" evidence="16">
    <location>
        <begin position="442"/>
        <end position="460"/>
    </location>
</feature>
<evidence type="ECO:0000256" key="5">
    <source>
        <dbReference type="ARBA" id="ARBA00010810"/>
    </source>
</evidence>
<keyword evidence="21" id="KW-1185">Reference proteome</keyword>
<evidence type="ECO:0000256" key="6">
    <source>
        <dbReference type="ARBA" id="ARBA00012605"/>
    </source>
</evidence>
<protein>
    <recommendedName>
        <fullName evidence="6">dolichyl-diphosphooligosaccharide--protein glycotransferase</fullName>
        <ecNumber evidence="6">2.4.99.18</ecNumber>
    </recommendedName>
</protein>
<feature type="transmembrane region" description="Helical" evidence="16">
    <location>
        <begin position="288"/>
        <end position="316"/>
    </location>
</feature>
<dbReference type="OMA" id="TWYAIGT"/>
<feature type="chain" id="PRO_5002643296" description="dolichyl-diphosphooligosaccharide--protein glycotransferase" evidence="17">
    <location>
        <begin position="21"/>
        <end position="688"/>
    </location>
</feature>
<keyword evidence="11" id="KW-0460">Magnesium</keyword>
<feature type="transmembrane region" description="Helical" evidence="16">
    <location>
        <begin position="199"/>
        <end position="219"/>
    </location>
</feature>
<organism evidence="20 21">
    <name type="scientific">Trichomonas vaginalis (strain ATCC PRA-98 / G3)</name>
    <dbReference type="NCBI Taxonomy" id="412133"/>
    <lineage>
        <taxon>Eukaryota</taxon>
        <taxon>Metamonada</taxon>
        <taxon>Parabasalia</taxon>
        <taxon>Trichomonadida</taxon>
        <taxon>Trichomonadidae</taxon>
        <taxon>Trichomonas</taxon>
    </lineage>
</organism>
<keyword evidence="14" id="KW-0464">Manganese</keyword>
<feature type="transmembrane region" description="Helical" evidence="16">
    <location>
        <begin position="226"/>
        <end position="246"/>
    </location>
</feature>
<reference evidence="20" key="2">
    <citation type="journal article" date="2007" name="Science">
        <title>Draft genome sequence of the sexually transmitted pathogen Trichomonas vaginalis.</title>
        <authorList>
            <person name="Carlton J.M."/>
            <person name="Hirt R.P."/>
            <person name="Silva J.C."/>
            <person name="Delcher A.L."/>
            <person name="Schatz M."/>
            <person name="Zhao Q."/>
            <person name="Wortman J.R."/>
            <person name="Bidwell S.L."/>
            <person name="Alsmark U.C.M."/>
            <person name="Besteiro S."/>
            <person name="Sicheritz-Ponten T."/>
            <person name="Noel C.J."/>
            <person name="Dacks J.B."/>
            <person name="Foster P.G."/>
            <person name="Simillion C."/>
            <person name="Van de Peer Y."/>
            <person name="Miranda-Saavedra D."/>
            <person name="Barton G.J."/>
            <person name="Westrop G.D."/>
            <person name="Mueller S."/>
            <person name="Dessi D."/>
            <person name="Fiori P.L."/>
            <person name="Ren Q."/>
            <person name="Paulsen I."/>
            <person name="Zhang H."/>
            <person name="Bastida-Corcuera F.D."/>
            <person name="Simoes-Barbosa A."/>
            <person name="Brown M.T."/>
            <person name="Hayes R.D."/>
            <person name="Mukherjee M."/>
            <person name="Okumura C.Y."/>
            <person name="Schneider R."/>
            <person name="Smith A.J."/>
            <person name="Vanacova S."/>
            <person name="Villalvazo M."/>
            <person name="Haas B.J."/>
            <person name="Pertea M."/>
            <person name="Feldblyum T.V."/>
            <person name="Utterback T.R."/>
            <person name="Shu C.L."/>
            <person name="Osoegawa K."/>
            <person name="de Jong P.J."/>
            <person name="Hrdy I."/>
            <person name="Horvathova L."/>
            <person name="Zubacova Z."/>
            <person name="Dolezal P."/>
            <person name="Malik S.B."/>
            <person name="Logsdon J.M. Jr."/>
            <person name="Henze K."/>
            <person name="Gupta A."/>
            <person name="Wang C.C."/>
            <person name="Dunne R.L."/>
            <person name="Upcroft J.A."/>
            <person name="Upcroft P."/>
            <person name="White O."/>
            <person name="Salzberg S.L."/>
            <person name="Tang P."/>
            <person name="Chiu C.-H."/>
            <person name="Lee Y.-S."/>
            <person name="Embley T.M."/>
            <person name="Coombs G.H."/>
            <person name="Mottram J.C."/>
            <person name="Tachezy J."/>
            <person name="Fraser-Liggett C.M."/>
            <person name="Johnson P.J."/>
        </authorList>
    </citation>
    <scope>NUCLEOTIDE SEQUENCE [LARGE SCALE GENOMIC DNA]</scope>
    <source>
        <strain evidence="20">G3</strain>
    </source>
</reference>
<evidence type="ECO:0000256" key="1">
    <source>
        <dbReference type="ARBA" id="ARBA00001936"/>
    </source>
</evidence>
<dbReference type="InParanoid" id="A2EPM4"/>
<dbReference type="AlphaFoldDB" id="A2EPM4"/>
<evidence type="ECO:0000256" key="7">
    <source>
        <dbReference type="ARBA" id="ARBA00022676"/>
    </source>
</evidence>
<accession>A2EPM4</accession>
<dbReference type="SMR" id="A2EPM4"/>
<keyword evidence="8 20" id="KW-0808">Transferase</keyword>
<evidence type="ECO:0000256" key="13">
    <source>
        <dbReference type="ARBA" id="ARBA00023136"/>
    </source>
</evidence>
<dbReference type="InterPro" id="IPR048999">
    <property type="entry name" value="STT3-PglB_core"/>
</dbReference>
<evidence type="ECO:0000256" key="14">
    <source>
        <dbReference type="ARBA" id="ARBA00023211"/>
    </source>
</evidence>
<comment type="cofactor">
    <cofactor evidence="1">
        <name>Mn(2+)</name>
        <dbReference type="ChEBI" id="CHEBI:29035"/>
    </cofactor>
</comment>
<dbReference type="RefSeq" id="XP_001317590.1">
    <property type="nucleotide sequence ID" value="XM_001317555.1"/>
</dbReference>
<keyword evidence="13 16" id="KW-0472">Membrane</keyword>
<dbReference type="VEuPathDB" id="TrichDB:TVAGG3_0603100"/>
<evidence type="ECO:0000256" key="17">
    <source>
        <dbReference type="SAM" id="SignalP"/>
    </source>
</evidence>
<evidence type="ECO:0000256" key="15">
    <source>
        <dbReference type="ARBA" id="ARBA00048829"/>
    </source>
</evidence>
<keyword evidence="9 16" id="KW-0812">Transmembrane</keyword>
<dbReference type="UniPathway" id="UPA00378"/>
<dbReference type="GO" id="GO:0016020">
    <property type="term" value="C:membrane"/>
    <property type="evidence" value="ECO:0007669"/>
    <property type="project" value="InterPro"/>
</dbReference>
<dbReference type="PANTHER" id="PTHR13872">
    <property type="entry name" value="DOLICHYL-DIPHOSPHOOLIGOSACCHARIDE--PROTEIN GLYCOSYLTRANSFERASE SUBUNIT"/>
    <property type="match status" value="1"/>
</dbReference>
<dbReference type="PROSITE" id="PS51257">
    <property type="entry name" value="PROKAR_LIPOPROTEIN"/>
    <property type="match status" value="1"/>
</dbReference>
<feature type="transmembrane region" description="Helical" evidence="16">
    <location>
        <begin position="356"/>
        <end position="375"/>
    </location>
</feature>
<dbReference type="GO" id="GO:0046872">
    <property type="term" value="F:metal ion binding"/>
    <property type="evidence" value="ECO:0007669"/>
    <property type="project" value="UniProtKB-KW"/>
</dbReference>
<comment type="catalytic activity">
    <reaction evidence="15">
        <text>a di-trans,poly-cis-dolichyl diphosphooligosaccharide + L-asparaginyl-[protein] = N(4)-(oligosaccharide-(1-&gt;4)-N-acetyl-beta-D-glucosaminyl-(1-&gt;4)-N-acetyl-beta-D-glucosaminyl)-L-asparaginyl-[protein] + a di-trans,poly-cis-dolichyl diphosphate + H(+)</text>
        <dbReference type="Rhea" id="RHEA:22980"/>
        <dbReference type="Rhea" id="RHEA-COMP:12804"/>
        <dbReference type="Rhea" id="RHEA-COMP:12805"/>
        <dbReference type="Rhea" id="RHEA-COMP:19506"/>
        <dbReference type="Rhea" id="RHEA-COMP:19509"/>
        <dbReference type="ChEBI" id="CHEBI:15378"/>
        <dbReference type="ChEBI" id="CHEBI:50347"/>
        <dbReference type="ChEBI" id="CHEBI:57497"/>
        <dbReference type="ChEBI" id="CHEBI:57570"/>
        <dbReference type="ChEBI" id="CHEBI:132529"/>
        <dbReference type="EC" id="2.4.99.18"/>
    </reaction>
</comment>
<dbReference type="OrthoDB" id="10261066at2759"/>
<dbReference type="EMBL" id="DS113450">
    <property type="protein sequence ID" value="EAY05367.1"/>
    <property type="molecule type" value="Genomic_DNA"/>
</dbReference>
<dbReference type="GO" id="GO:0012505">
    <property type="term" value="C:endomembrane system"/>
    <property type="evidence" value="ECO:0007669"/>
    <property type="project" value="UniProtKB-SubCell"/>
</dbReference>
<feature type="transmembrane region" description="Helical" evidence="16">
    <location>
        <begin position="105"/>
        <end position="124"/>
    </location>
</feature>
<comment type="similarity">
    <text evidence="5">Belongs to the STT3 family.</text>
</comment>
<evidence type="ECO:0000256" key="4">
    <source>
        <dbReference type="ARBA" id="ARBA00004922"/>
    </source>
</evidence>
<feature type="transmembrane region" description="Helical" evidence="16">
    <location>
        <begin position="130"/>
        <end position="148"/>
    </location>
</feature>
<keyword evidence="17" id="KW-0732">Signal</keyword>
<reference evidence="20" key="1">
    <citation type="submission" date="2006-10" db="EMBL/GenBank/DDBJ databases">
        <authorList>
            <person name="Amadeo P."/>
            <person name="Zhao Q."/>
            <person name="Wortman J."/>
            <person name="Fraser-Liggett C."/>
            <person name="Carlton J."/>
        </authorList>
    </citation>
    <scope>NUCLEOTIDE SEQUENCE</scope>
    <source>
        <strain evidence="20">G3</strain>
    </source>
</reference>
<dbReference type="eggNOG" id="KOG2292">
    <property type="taxonomic scope" value="Eukaryota"/>
</dbReference>
<keyword evidence="7" id="KW-0328">Glycosyltransferase</keyword>
<dbReference type="GO" id="GO:0004579">
    <property type="term" value="F:dolichyl-diphosphooligosaccharide-protein glycotransferase activity"/>
    <property type="evidence" value="ECO:0007669"/>
    <property type="project" value="UniProtKB-EC"/>
</dbReference>
<dbReference type="KEGG" id="tva:4763233"/>
<feature type="signal peptide" evidence="17">
    <location>
        <begin position="1"/>
        <end position="20"/>
    </location>
</feature>
<evidence type="ECO:0000256" key="10">
    <source>
        <dbReference type="ARBA" id="ARBA00022723"/>
    </source>
</evidence>
<gene>
    <name evidence="20" type="ORF">TVAG_131010</name>
</gene>
<dbReference type="VEuPathDB" id="TrichDB:TVAG_131010"/>
<dbReference type="Proteomes" id="UP000001542">
    <property type="component" value="Unassembled WGS sequence"/>
</dbReference>
<feature type="domain" description="Oligosaccharyl transferase STT3 N-terminal" evidence="18">
    <location>
        <begin position="9"/>
        <end position="421"/>
    </location>
</feature>
<feature type="transmembrane region" description="Helical" evidence="16">
    <location>
        <begin position="160"/>
        <end position="193"/>
    </location>
</feature>
<dbReference type="Gene3D" id="3.40.50.12610">
    <property type="match status" value="1"/>
</dbReference>
<evidence type="ECO:0000259" key="18">
    <source>
        <dbReference type="Pfam" id="PF02516"/>
    </source>
</evidence>
<feature type="transmembrane region" description="Helical" evidence="16">
    <location>
        <begin position="258"/>
        <end position="276"/>
    </location>
</feature>
<feature type="transmembrane region" description="Helical" evidence="16">
    <location>
        <begin position="387"/>
        <end position="404"/>
    </location>
</feature>